<proteinExistence type="predicted"/>
<dbReference type="EMBL" id="CP013421">
    <property type="protein sequence ID" value="AOJ76733.1"/>
    <property type="molecule type" value="Genomic_DNA"/>
</dbReference>
<evidence type="ECO:0000256" key="4">
    <source>
        <dbReference type="ARBA" id="ARBA00022917"/>
    </source>
</evidence>
<keyword evidence="2" id="KW-0547">Nucleotide-binding</keyword>
<evidence type="ECO:0000313" key="8">
    <source>
        <dbReference type="Proteomes" id="UP000243680"/>
    </source>
</evidence>
<sequence>MTTMKITTADHEAEFVQSVLDSLHRDGKLGEAISLAYGKCESPAGVMDLIFPLITKKLRIDYVLMYSIVSNPRTLLQFLRAADSRLSQAAAWAPASVDASLRAAAAAADLGWDRAQRVLKCCVLFSDSPLEIVASIAFLGRHETASRLRSAAHNVELSHLVN</sequence>
<gene>
    <name evidence="7" type="ORF">WJ35_16785</name>
</gene>
<evidence type="ECO:0000256" key="3">
    <source>
        <dbReference type="ARBA" id="ARBA00022840"/>
    </source>
</evidence>
<dbReference type="Proteomes" id="UP000243680">
    <property type="component" value="Chromosome 3"/>
</dbReference>
<evidence type="ECO:0000313" key="7">
    <source>
        <dbReference type="EMBL" id="AOJ76733.1"/>
    </source>
</evidence>
<keyword evidence="5" id="KW-0030">Aminoacyl-tRNA synthetase</keyword>
<dbReference type="GO" id="GO:0006412">
    <property type="term" value="P:translation"/>
    <property type="evidence" value="ECO:0007669"/>
    <property type="project" value="UniProtKB-KW"/>
</dbReference>
<dbReference type="InterPro" id="IPR008925">
    <property type="entry name" value="aa_tRNA-synth_I_cd-bd_sf"/>
</dbReference>
<evidence type="ECO:0000256" key="5">
    <source>
        <dbReference type="ARBA" id="ARBA00023146"/>
    </source>
</evidence>
<reference evidence="7 8" key="1">
    <citation type="submission" date="2015-12" db="EMBL/GenBank/DDBJ databases">
        <title>Diversity of Burkholderia near neighbor genomes.</title>
        <authorList>
            <person name="Sahl J."/>
            <person name="Wagner D."/>
            <person name="Keim P."/>
        </authorList>
    </citation>
    <scope>NUCLEOTIDE SEQUENCE [LARGE SCALE GENOMIC DNA]</scope>
    <source>
        <strain evidence="7 8">MSMB0783</strain>
    </source>
</reference>
<dbReference type="GO" id="GO:0004812">
    <property type="term" value="F:aminoacyl-tRNA ligase activity"/>
    <property type="evidence" value="ECO:0007669"/>
    <property type="project" value="UniProtKB-KW"/>
</dbReference>
<dbReference type="GO" id="GO:0000049">
    <property type="term" value="F:tRNA binding"/>
    <property type="evidence" value="ECO:0007669"/>
    <property type="project" value="InterPro"/>
</dbReference>
<dbReference type="GO" id="GO:0005524">
    <property type="term" value="F:ATP binding"/>
    <property type="evidence" value="ECO:0007669"/>
    <property type="project" value="UniProtKB-KW"/>
</dbReference>
<keyword evidence="3" id="KW-0067">ATP-binding</keyword>
<dbReference type="AlphaFoldDB" id="A0A1B4LHU8"/>
<organism evidence="7 8">
    <name type="scientific">Burkholderia ubonensis</name>
    <dbReference type="NCBI Taxonomy" id="101571"/>
    <lineage>
        <taxon>Bacteria</taxon>
        <taxon>Pseudomonadati</taxon>
        <taxon>Pseudomonadota</taxon>
        <taxon>Betaproteobacteria</taxon>
        <taxon>Burkholderiales</taxon>
        <taxon>Burkholderiaceae</taxon>
        <taxon>Burkholderia</taxon>
        <taxon>Burkholderia cepacia complex</taxon>
    </lineage>
</organism>
<keyword evidence="1" id="KW-0436">Ligase</keyword>
<dbReference type="InterPro" id="IPR020751">
    <property type="entry name" value="aa-tRNA-synth_I_codon-bd_sub2"/>
</dbReference>
<dbReference type="Gene3D" id="1.10.10.350">
    <property type="match status" value="1"/>
</dbReference>
<protein>
    <recommendedName>
        <fullName evidence="6">Aminoacyl-tRNA synthetase class I anticodon-binding domain-containing protein</fullName>
    </recommendedName>
</protein>
<keyword evidence="4" id="KW-0648">Protein biosynthesis</keyword>
<name>A0A1B4LHU8_9BURK</name>
<evidence type="ECO:0000259" key="6">
    <source>
        <dbReference type="Pfam" id="PF19269"/>
    </source>
</evidence>
<dbReference type="SUPFAM" id="SSF48163">
    <property type="entry name" value="An anticodon-binding domain of class I aminoacyl-tRNA synthetases"/>
    <property type="match status" value="1"/>
</dbReference>
<feature type="domain" description="Aminoacyl-tRNA synthetase class I anticodon-binding" evidence="6">
    <location>
        <begin position="24"/>
        <end position="151"/>
    </location>
</feature>
<dbReference type="InterPro" id="IPR045462">
    <property type="entry name" value="aa-tRNA-synth_I_cd-bd"/>
</dbReference>
<evidence type="ECO:0000256" key="2">
    <source>
        <dbReference type="ARBA" id="ARBA00022741"/>
    </source>
</evidence>
<accession>A0A1B4LHU8</accession>
<dbReference type="Pfam" id="PF19269">
    <property type="entry name" value="Anticodon_2"/>
    <property type="match status" value="1"/>
</dbReference>
<evidence type="ECO:0000256" key="1">
    <source>
        <dbReference type="ARBA" id="ARBA00022598"/>
    </source>
</evidence>